<name>A0A0G9K438_9BACT</name>
<dbReference type="Proteomes" id="UP000035514">
    <property type="component" value="Unassembled WGS sequence"/>
</dbReference>
<keyword evidence="3" id="KW-0574">Periplasm</keyword>
<evidence type="ECO:0000313" key="6">
    <source>
        <dbReference type="EMBL" id="KLE01262.1"/>
    </source>
</evidence>
<dbReference type="InterPro" id="IPR005653">
    <property type="entry name" value="OstA-like_N"/>
</dbReference>
<dbReference type="PANTHER" id="PTHR36504:SF1">
    <property type="entry name" value="LIPOPOLYSACCHARIDE EXPORT SYSTEM PROTEIN LPTA"/>
    <property type="match status" value="1"/>
</dbReference>
<feature type="signal peptide" evidence="4">
    <location>
        <begin position="1"/>
        <end position="17"/>
    </location>
</feature>
<dbReference type="Pfam" id="PF03968">
    <property type="entry name" value="LptD_N"/>
    <property type="match status" value="1"/>
</dbReference>
<evidence type="ECO:0000256" key="2">
    <source>
        <dbReference type="ARBA" id="ARBA00022729"/>
    </source>
</evidence>
<sequence length="164" mass="18654">MKKYLIGTLFCSTLLFAQSETLIIDAQDFQADDKKGISIFTGNVKIKMGEDKLNAQRVDVFFETDKKTNNKTPLRYEATGKADFEIVTKDKHYVGNGDKIIYSPQKEEYTIIGNGFIHEQNDDRKIYGDTIYVNQLNGEAKVKGSENKPVKFIINVDRGNKETK</sequence>
<dbReference type="GO" id="GO:0017089">
    <property type="term" value="F:glycolipid transfer activity"/>
    <property type="evidence" value="ECO:0007669"/>
    <property type="project" value="TreeGrafter"/>
</dbReference>
<keyword evidence="1" id="KW-0813">Transport</keyword>
<evidence type="ECO:0000256" key="3">
    <source>
        <dbReference type="ARBA" id="ARBA00022764"/>
    </source>
</evidence>
<dbReference type="GO" id="GO:0001530">
    <property type="term" value="F:lipopolysaccharide binding"/>
    <property type="evidence" value="ECO:0007669"/>
    <property type="project" value="InterPro"/>
</dbReference>
<dbReference type="InterPro" id="IPR014340">
    <property type="entry name" value="LptA"/>
</dbReference>
<evidence type="ECO:0000256" key="1">
    <source>
        <dbReference type="ARBA" id="ARBA00022448"/>
    </source>
</evidence>
<protein>
    <submittedName>
        <fullName evidence="6">Organic solvent tolerance protein OstA</fullName>
    </submittedName>
</protein>
<feature type="chain" id="PRO_5002579069" evidence="4">
    <location>
        <begin position="18"/>
        <end position="164"/>
    </location>
</feature>
<proteinExistence type="predicted"/>
<reference evidence="6 7" key="1">
    <citation type="submission" date="2014-01" db="EMBL/GenBank/DDBJ databases">
        <title>Development of a Comparative Genomic Fingerprinting Assay for High Resolution Genotyping of Arcobacter butzleri.</title>
        <authorList>
            <person name="Webb A.L."/>
            <person name="Inglis G.D."/>
            <person name="Kruczkiewicz P."/>
            <person name="Selinger L.B."/>
            <person name="Taboada E.N."/>
        </authorList>
    </citation>
    <scope>NUCLEOTIDE SEQUENCE [LARGE SCALE GENOMIC DNA]</scope>
    <source>
        <strain evidence="6 7">L348</strain>
    </source>
</reference>
<dbReference type="NCBIfam" id="TIGR03002">
    <property type="entry name" value="outer_YhbN_LptA"/>
    <property type="match status" value="1"/>
</dbReference>
<dbReference type="GO" id="GO:0009279">
    <property type="term" value="C:cell outer membrane"/>
    <property type="evidence" value="ECO:0007669"/>
    <property type="project" value="TreeGrafter"/>
</dbReference>
<dbReference type="PANTHER" id="PTHR36504">
    <property type="entry name" value="LIPOPOLYSACCHARIDE EXPORT SYSTEM PROTEIN LPTA"/>
    <property type="match status" value="1"/>
</dbReference>
<evidence type="ECO:0000313" key="7">
    <source>
        <dbReference type="Proteomes" id="UP000035514"/>
    </source>
</evidence>
<dbReference type="GO" id="GO:0030288">
    <property type="term" value="C:outer membrane-bounded periplasmic space"/>
    <property type="evidence" value="ECO:0007669"/>
    <property type="project" value="TreeGrafter"/>
</dbReference>
<dbReference type="EMBL" id="JAIQ01000070">
    <property type="protein sequence ID" value="KLE01262.1"/>
    <property type="molecule type" value="Genomic_DNA"/>
</dbReference>
<accession>A0A0G9K438</accession>
<comment type="caution">
    <text evidence="6">The sequence shown here is derived from an EMBL/GenBank/DDBJ whole genome shotgun (WGS) entry which is preliminary data.</text>
</comment>
<dbReference type="GO" id="GO:0015920">
    <property type="term" value="P:lipopolysaccharide transport"/>
    <property type="evidence" value="ECO:0007669"/>
    <property type="project" value="InterPro"/>
</dbReference>
<evidence type="ECO:0000256" key="4">
    <source>
        <dbReference type="SAM" id="SignalP"/>
    </source>
</evidence>
<gene>
    <name evidence="6" type="ORF">AA20_03640</name>
</gene>
<keyword evidence="2 4" id="KW-0732">Signal</keyword>
<evidence type="ECO:0000259" key="5">
    <source>
        <dbReference type="Pfam" id="PF03968"/>
    </source>
</evidence>
<dbReference type="AlphaFoldDB" id="A0A0G9K438"/>
<dbReference type="PATRIC" id="fig|1447256.3.peg.703"/>
<feature type="domain" description="Organic solvent tolerance-like N-terminal" evidence="5">
    <location>
        <begin position="24"/>
        <end position="135"/>
    </location>
</feature>
<dbReference type="Gene3D" id="2.60.450.10">
    <property type="entry name" value="Lipopolysaccharide (LPS) transport protein A like domain"/>
    <property type="match status" value="1"/>
</dbReference>
<dbReference type="InterPro" id="IPR052037">
    <property type="entry name" value="LPS_export_LptA"/>
</dbReference>
<organism evidence="6 7">
    <name type="scientific">Aliarcobacter butzleri L348</name>
    <dbReference type="NCBI Taxonomy" id="1447256"/>
    <lineage>
        <taxon>Bacteria</taxon>
        <taxon>Pseudomonadati</taxon>
        <taxon>Campylobacterota</taxon>
        <taxon>Epsilonproteobacteria</taxon>
        <taxon>Campylobacterales</taxon>
        <taxon>Arcobacteraceae</taxon>
        <taxon>Aliarcobacter</taxon>
    </lineage>
</organism>
<dbReference type="RefSeq" id="WP_046996391.1">
    <property type="nucleotide sequence ID" value="NZ_JAIQ01000070.1"/>
</dbReference>